<dbReference type="GO" id="GO:0003711">
    <property type="term" value="F:transcription elongation factor activity"/>
    <property type="evidence" value="ECO:0007669"/>
    <property type="project" value="TreeGrafter"/>
</dbReference>
<evidence type="ECO:0000313" key="1">
    <source>
        <dbReference type="Ensembl" id="ENSCCRP00015087747.1"/>
    </source>
</evidence>
<proteinExistence type="predicted"/>
<dbReference type="AlphaFoldDB" id="A0A8C1XVM7"/>
<protein>
    <submittedName>
        <fullName evidence="1">Uncharacterized protein</fullName>
    </submittedName>
</protein>
<dbReference type="Proteomes" id="UP000694700">
    <property type="component" value="Unplaced"/>
</dbReference>
<reference evidence="1" key="1">
    <citation type="submission" date="2025-08" db="UniProtKB">
        <authorList>
            <consortium name="Ensembl"/>
        </authorList>
    </citation>
    <scope>IDENTIFICATION</scope>
</reference>
<accession>A0A8C1XVM7</accession>
<name>A0A8C1XVM7_CYPCA</name>
<organism evidence="1 2">
    <name type="scientific">Cyprinus carpio</name>
    <name type="common">Common carp</name>
    <dbReference type="NCBI Taxonomy" id="7962"/>
    <lineage>
        <taxon>Eukaryota</taxon>
        <taxon>Metazoa</taxon>
        <taxon>Chordata</taxon>
        <taxon>Craniata</taxon>
        <taxon>Vertebrata</taxon>
        <taxon>Euteleostomi</taxon>
        <taxon>Actinopterygii</taxon>
        <taxon>Neopterygii</taxon>
        <taxon>Teleostei</taxon>
        <taxon>Ostariophysi</taxon>
        <taxon>Cypriniformes</taxon>
        <taxon>Cyprinidae</taxon>
        <taxon>Cyprininae</taxon>
        <taxon>Cyprinus</taxon>
    </lineage>
</organism>
<evidence type="ECO:0000313" key="2">
    <source>
        <dbReference type="Proteomes" id="UP000694700"/>
    </source>
</evidence>
<dbReference type="GO" id="GO:0032783">
    <property type="term" value="C:super elongation complex"/>
    <property type="evidence" value="ECO:0007669"/>
    <property type="project" value="InterPro"/>
</dbReference>
<dbReference type="PANTHER" id="PTHR15970">
    <property type="entry name" value="ELL-ASSOCIATED FACTOR EAF"/>
    <property type="match status" value="1"/>
</dbReference>
<dbReference type="InterPro" id="IPR027093">
    <property type="entry name" value="EAF_fam"/>
</dbReference>
<sequence length="38" mass="4128">MNVFFLVIDDFKPASIDTACEGELEVGKGEQVTVTLPN</sequence>
<dbReference type="PANTHER" id="PTHR15970:SF7">
    <property type="entry name" value="ELL-ASSOCIATED FACTOR 2"/>
    <property type="match status" value="1"/>
</dbReference>
<dbReference type="Ensembl" id="ENSCCRT00015090568.1">
    <property type="protein sequence ID" value="ENSCCRP00015087747.1"/>
    <property type="gene ID" value="ENSCCRG00015035395.1"/>
</dbReference>
<dbReference type="GO" id="GO:0006368">
    <property type="term" value="P:transcription elongation by RNA polymerase II"/>
    <property type="evidence" value="ECO:0007669"/>
    <property type="project" value="InterPro"/>
</dbReference>